<protein>
    <submittedName>
        <fullName evidence="1">Uncharacterized protein</fullName>
    </submittedName>
</protein>
<proteinExistence type="predicted"/>
<dbReference type="AlphaFoldDB" id="A0A1Y3AX41"/>
<name>A0A1Y3AX41_EURMA</name>
<accession>A0A1Y3AX41</accession>
<keyword evidence="2" id="KW-1185">Reference proteome</keyword>
<evidence type="ECO:0000313" key="1">
    <source>
        <dbReference type="EMBL" id="OTF73072.1"/>
    </source>
</evidence>
<dbReference type="Proteomes" id="UP000194236">
    <property type="component" value="Unassembled WGS sequence"/>
</dbReference>
<comment type="caution">
    <text evidence="1">The sequence shown here is derived from an EMBL/GenBank/DDBJ whole genome shotgun (WGS) entry which is preliminary data.</text>
</comment>
<organism evidence="1 2">
    <name type="scientific">Euroglyphus maynei</name>
    <name type="common">Mayne's house dust mite</name>
    <dbReference type="NCBI Taxonomy" id="6958"/>
    <lineage>
        <taxon>Eukaryota</taxon>
        <taxon>Metazoa</taxon>
        <taxon>Ecdysozoa</taxon>
        <taxon>Arthropoda</taxon>
        <taxon>Chelicerata</taxon>
        <taxon>Arachnida</taxon>
        <taxon>Acari</taxon>
        <taxon>Acariformes</taxon>
        <taxon>Sarcoptiformes</taxon>
        <taxon>Astigmata</taxon>
        <taxon>Psoroptidia</taxon>
        <taxon>Analgoidea</taxon>
        <taxon>Pyroglyphidae</taxon>
        <taxon>Pyroglyphinae</taxon>
        <taxon>Euroglyphus</taxon>
    </lineage>
</organism>
<sequence length="65" mass="7671">MAFVTNIIRFYQNPALSNVQEKNLLHKIQQQFVDGDKIIRSVKTEFCFNIEQQVVIMIVMDIKIE</sequence>
<evidence type="ECO:0000313" key="2">
    <source>
        <dbReference type="Proteomes" id="UP000194236"/>
    </source>
</evidence>
<reference evidence="1 2" key="1">
    <citation type="submission" date="2017-03" db="EMBL/GenBank/DDBJ databases">
        <title>Genome Survey of Euroglyphus maynei.</title>
        <authorList>
            <person name="Arlian L.G."/>
            <person name="Morgan M.S."/>
            <person name="Rider S.D."/>
        </authorList>
    </citation>
    <scope>NUCLEOTIDE SEQUENCE [LARGE SCALE GENOMIC DNA]</scope>
    <source>
        <strain evidence="1">Arlian Lab</strain>
        <tissue evidence="1">Whole body</tissue>
    </source>
</reference>
<gene>
    <name evidence="1" type="ORF">BLA29_015277</name>
</gene>
<dbReference type="EMBL" id="MUJZ01053301">
    <property type="protein sequence ID" value="OTF73072.1"/>
    <property type="molecule type" value="Genomic_DNA"/>
</dbReference>